<protein>
    <submittedName>
        <fullName evidence="3">Uncharacterized protein</fullName>
    </submittedName>
</protein>
<dbReference type="Pfam" id="PF04000">
    <property type="entry name" value="Sas10_Utp3"/>
    <property type="match status" value="1"/>
</dbReference>
<feature type="transmembrane region" description="Helical" evidence="2">
    <location>
        <begin position="21"/>
        <end position="37"/>
    </location>
</feature>
<name>A7SK02_NEMVE</name>
<evidence type="ECO:0000256" key="2">
    <source>
        <dbReference type="SAM" id="Phobius"/>
    </source>
</evidence>
<dbReference type="GO" id="GO:0005634">
    <property type="term" value="C:nucleus"/>
    <property type="evidence" value="ECO:0007669"/>
    <property type="project" value="UniProtKB-ARBA"/>
</dbReference>
<dbReference type="eggNOG" id="KOG3117">
    <property type="taxonomic scope" value="Eukaryota"/>
</dbReference>
<reference evidence="3 4" key="1">
    <citation type="journal article" date="2007" name="Science">
        <title>Sea anemone genome reveals ancestral eumetazoan gene repertoire and genomic organization.</title>
        <authorList>
            <person name="Putnam N.H."/>
            <person name="Srivastava M."/>
            <person name="Hellsten U."/>
            <person name="Dirks B."/>
            <person name="Chapman J."/>
            <person name="Salamov A."/>
            <person name="Terry A."/>
            <person name="Shapiro H."/>
            <person name="Lindquist E."/>
            <person name="Kapitonov V.V."/>
            <person name="Jurka J."/>
            <person name="Genikhovich G."/>
            <person name="Grigoriev I.V."/>
            <person name="Lucas S.M."/>
            <person name="Steele R.E."/>
            <person name="Finnerty J.R."/>
            <person name="Technau U."/>
            <person name="Martindale M.Q."/>
            <person name="Rokhsar D.S."/>
        </authorList>
    </citation>
    <scope>NUCLEOTIDE SEQUENCE [LARGE SCALE GENOMIC DNA]</scope>
    <source>
        <strain evidence="4">CH2 X CH6</strain>
    </source>
</reference>
<accession>A7SK02</accession>
<dbReference type="STRING" id="45351.A7SK02"/>
<keyword evidence="2" id="KW-0472">Membrane</keyword>
<evidence type="ECO:0000313" key="3">
    <source>
        <dbReference type="EMBL" id="EDO35988.1"/>
    </source>
</evidence>
<evidence type="ECO:0000256" key="1">
    <source>
        <dbReference type="ARBA" id="ARBA00010979"/>
    </source>
</evidence>
<dbReference type="PANTHER" id="PTHR13237">
    <property type="entry name" value="SOMETHING ABOUT SILENCING PROTEIN 10-RELATED"/>
    <property type="match status" value="1"/>
</dbReference>
<keyword evidence="2" id="KW-1133">Transmembrane helix</keyword>
<evidence type="ECO:0000313" key="4">
    <source>
        <dbReference type="Proteomes" id="UP000001593"/>
    </source>
</evidence>
<dbReference type="PANTHER" id="PTHR13237:SF9">
    <property type="entry name" value="NEUROGUIDIN"/>
    <property type="match status" value="1"/>
</dbReference>
<feature type="non-terminal residue" evidence="3">
    <location>
        <position position="119"/>
    </location>
</feature>
<dbReference type="InParanoid" id="A7SK02"/>
<dbReference type="AlphaFoldDB" id="A7SK02"/>
<dbReference type="PhylomeDB" id="A7SK02"/>
<comment type="similarity">
    <text evidence="1">Belongs to the SAS10 family.</text>
</comment>
<organism evidence="3 4">
    <name type="scientific">Nematostella vectensis</name>
    <name type="common">Starlet sea anemone</name>
    <dbReference type="NCBI Taxonomy" id="45351"/>
    <lineage>
        <taxon>Eukaryota</taxon>
        <taxon>Metazoa</taxon>
        <taxon>Cnidaria</taxon>
        <taxon>Anthozoa</taxon>
        <taxon>Hexacorallia</taxon>
        <taxon>Actiniaria</taxon>
        <taxon>Edwardsiidae</taxon>
        <taxon>Nematostella</taxon>
    </lineage>
</organism>
<keyword evidence="4" id="KW-1185">Reference proteome</keyword>
<dbReference type="Proteomes" id="UP000001593">
    <property type="component" value="Unassembled WGS sequence"/>
</dbReference>
<proteinExistence type="inferred from homology"/>
<dbReference type="EMBL" id="DS469682">
    <property type="protein sequence ID" value="EDO35988.1"/>
    <property type="molecule type" value="Genomic_DNA"/>
</dbReference>
<gene>
    <name evidence="3" type="ORF">NEMVEDRAFT_v1g121025</name>
</gene>
<dbReference type="InterPro" id="IPR007146">
    <property type="entry name" value="Sas10/Utp3/C1D"/>
</dbReference>
<keyword evidence="2" id="KW-0812">Transmembrane</keyword>
<sequence length="119" mass="13461">KKIDDEEISTSKGISFLEIKFHLLLSYLINVVYYILIKTEGQNIEGDPVVDRLVEIRTVLEKLRPIDQKMKYQIDKLVKLVTAGLAGTDNDPLRFRPNPENMLGKVAGLMTPTGSLVYL</sequence>
<dbReference type="KEGG" id="nve:5507402"/>
<dbReference type="HOGENOM" id="CLU_031901_2_0_1"/>